<dbReference type="SUPFAM" id="SSF49764">
    <property type="entry name" value="HSP20-like chaperones"/>
    <property type="match status" value="1"/>
</dbReference>
<accession>A0A2V4NRS0</accession>
<dbReference type="PROSITE" id="PS01031">
    <property type="entry name" value="SHSP"/>
    <property type="match status" value="1"/>
</dbReference>
<name>A0A2V4NRS0_9ACTN</name>
<feature type="compositionally biased region" description="Basic and acidic residues" evidence="3">
    <location>
        <begin position="1"/>
        <end position="12"/>
    </location>
</feature>
<dbReference type="OrthoDB" id="3855217at2"/>
<dbReference type="EMBL" id="PYBW01000030">
    <property type="protein sequence ID" value="PYC82648.1"/>
    <property type="molecule type" value="Genomic_DNA"/>
</dbReference>
<dbReference type="InterPro" id="IPR031107">
    <property type="entry name" value="Small_HSP"/>
</dbReference>
<evidence type="ECO:0000256" key="1">
    <source>
        <dbReference type="PROSITE-ProRule" id="PRU00285"/>
    </source>
</evidence>
<feature type="compositionally biased region" description="Low complexity" evidence="3">
    <location>
        <begin position="32"/>
        <end position="44"/>
    </location>
</feature>
<evidence type="ECO:0000313" key="6">
    <source>
        <dbReference type="Proteomes" id="UP000248039"/>
    </source>
</evidence>
<organism evidence="5 6">
    <name type="scientific">Streptomyces tateyamensis</name>
    <dbReference type="NCBI Taxonomy" id="565073"/>
    <lineage>
        <taxon>Bacteria</taxon>
        <taxon>Bacillati</taxon>
        <taxon>Actinomycetota</taxon>
        <taxon>Actinomycetes</taxon>
        <taxon>Kitasatosporales</taxon>
        <taxon>Streptomycetaceae</taxon>
        <taxon>Streptomyces</taxon>
    </lineage>
</organism>
<feature type="domain" description="SHSP" evidence="4">
    <location>
        <begin position="56"/>
        <end position="169"/>
    </location>
</feature>
<evidence type="ECO:0000259" key="4">
    <source>
        <dbReference type="PROSITE" id="PS01031"/>
    </source>
</evidence>
<feature type="region of interest" description="Disordered" evidence="3">
    <location>
        <begin position="1"/>
        <end position="45"/>
    </location>
</feature>
<dbReference type="Proteomes" id="UP000248039">
    <property type="component" value="Unassembled WGS sequence"/>
</dbReference>
<gene>
    <name evidence="5" type="ORF">C7C46_09825</name>
</gene>
<evidence type="ECO:0000256" key="3">
    <source>
        <dbReference type="SAM" id="MobiDB-lite"/>
    </source>
</evidence>
<evidence type="ECO:0000313" key="5">
    <source>
        <dbReference type="EMBL" id="PYC82648.1"/>
    </source>
</evidence>
<evidence type="ECO:0000256" key="2">
    <source>
        <dbReference type="RuleBase" id="RU003616"/>
    </source>
</evidence>
<comment type="similarity">
    <text evidence="1 2">Belongs to the small heat shock protein (HSP20) family.</text>
</comment>
<dbReference type="InterPro" id="IPR008978">
    <property type="entry name" value="HSP20-like_chaperone"/>
</dbReference>
<keyword evidence="6" id="KW-1185">Reference proteome</keyword>
<dbReference type="CDD" id="cd06464">
    <property type="entry name" value="ACD_sHsps-like"/>
    <property type="match status" value="1"/>
</dbReference>
<dbReference type="InterPro" id="IPR002068">
    <property type="entry name" value="A-crystallin/Hsp20_dom"/>
</dbReference>
<dbReference type="Gene3D" id="2.60.40.790">
    <property type="match status" value="1"/>
</dbReference>
<sequence>MDCPARDGDSARTRIRPTVPQRRRGGHDGWISAPSAPGDAAGPDRLARVGLPPLLARGGPDLHPIPIEVTEEDEKYIVHAELPGMDPDHEIEITAEGDVLTVRAEHTESKQDKQHSEFRYGSFQRSVRLPVPIPEEGVEADYQDGILTIRVLLAEQAKETARSIRVKPPQ</sequence>
<comment type="caution">
    <text evidence="5">The sequence shown here is derived from an EMBL/GenBank/DDBJ whole genome shotgun (WGS) entry which is preliminary data.</text>
</comment>
<proteinExistence type="inferred from homology"/>
<dbReference type="AlphaFoldDB" id="A0A2V4NRS0"/>
<dbReference type="PANTHER" id="PTHR11527">
    <property type="entry name" value="HEAT-SHOCK PROTEIN 20 FAMILY MEMBER"/>
    <property type="match status" value="1"/>
</dbReference>
<protein>
    <submittedName>
        <fullName evidence="5">Molecular chaperone Hsp20</fullName>
    </submittedName>
</protein>
<reference evidence="5 6" key="1">
    <citation type="submission" date="2018-03" db="EMBL/GenBank/DDBJ databases">
        <title>Bioinformatic expansion and discovery of thiopeptide antibiotics.</title>
        <authorList>
            <person name="Schwalen C.J."/>
            <person name="Hudson G.A."/>
            <person name="Mitchell D.A."/>
        </authorList>
    </citation>
    <scope>NUCLEOTIDE SEQUENCE [LARGE SCALE GENOMIC DNA]</scope>
    <source>
        <strain evidence="5 6">ATCC 21389</strain>
    </source>
</reference>
<dbReference type="Pfam" id="PF00011">
    <property type="entry name" value="HSP20"/>
    <property type="match status" value="1"/>
</dbReference>